<name>A0A366ETX0_9HYPH</name>
<protein>
    <recommendedName>
        <fullName evidence="3">HicA-like toxin of HicAB toxin-antitoxin system</fullName>
    </recommendedName>
</protein>
<evidence type="ECO:0008006" key="3">
    <source>
        <dbReference type="Google" id="ProtNLM"/>
    </source>
</evidence>
<gene>
    <name evidence="1" type="ORF">DFR50_13619</name>
</gene>
<organism evidence="1 2">
    <name type="scientific">Roseiarcus fermentans</name>
    <dbReference type="NCBI Taxonomy" id="1473586"/>
    <lineage>
        <taxon>Bacteria</taxon>
        <taxon>Pseudomonadati</taxon>
        <taxon>Pseudomonadota</taxon>
        <taxon>Alphaproteobacteria</taxon>
        <taxon>Hyphomicrobiales</taxon>
        <taxon>Roseiarcaceae</taxon>
        <taxon>Roseiarcus</taxon>
    </lineage>
</organism>
<dbReference type="Proteomes" id="UP000253529">
    <property type="component" value="Unassembled WGS sequence"/>
</dbReference>
<dbReference type="AlphaFoldDB" id="A0A366ETX0"/>
<evidence type="ECO:0000313" key="2">
    <source>
        <dbReference type="Proteomes" id="UP000253529"/>
    </source>
</evidence>
<sequence>MKDFGRPVRGKRAGCEFLRHGKADNDITTRDGKRLVVPVQIKSRHTANGILKDAGLPKVF</sequence>
<dbReference type="RefSeq" id="WP_113891946.1">
    <property type="nucleotide sequence ID" value="NZ_QNRK01000036.1"/>
</dbReference>
<proteinExistence type="predicted"/>
<accession>A0A366ETX0</accession>
<evidence type="ECO:0000313" key="1">
    <source>
        <dbReference type="EMBL" id="RBP05130.1"/>
    </source>
</evidence>
<comment type="caution">
    <text evidence="1">The sequence shown here is derived from an EMBL/GenBank/DDBJ whole genome shotgun (WGS) entry which is preliminary data.</text>
</comment>
<keyword evidence="2" id="KW-1185">Reference proteome</keyword>
<reference evidence="1 2" key="1">
    <citation type="submission" date="2018-06" db="EMBL/GenBank/DDBJ databases">
        <title>Genomic Encyclopedia of Type Strains, Phase IV (KMG-IV): sequencing the most valuable type-strain genomes for metagenomic binning, comparative biology and taxonomic classification.</title>
        <authorList>
            <person name="Goeker M."/>
        </authorList>
    </citation>
    <scope>NUCLEOTIDE SEQUENCE [LARGE SCALE GENOMIC DNA]</scope>
    <source>
        <strain evidence="1 2">DSM 24875</strain>
    </source>
</reference>
<dbReference type="EMBL" id="QNRK01000036">
    <property type="protein sequence ID" value="RBP05130.1"/>
    <property type="molecule type" value="Genomic_DNA"/>
</dbReference>
<dbReference type="OrthoDB" id="9811409at2"/>